<comment type="caution">
    <text evidence="2">The sequence shown here is derived from an EMBL/GenBank/DDBJ whole genome shotgun (WGS) entry which is preliminary data.</text>
</comment>
<dbReference type="AlphaFoldDB" id="A0AA39XR07"/>
<organism evidence="2 3">
    <name type="scientific">Cercophora newfieldiana</name>
    <dbReference type="NCBI Taxonomy" id="92897"/>
    <lineage>
        <taxon>Eukaryota</taxon>
        <taxon>Fungi</taxon>
        <taxon>Dikarya</taxon>
        <taxon>Ascomycota</taxon>
        <taxon>Pezizomycotina</taxon>
        <taxon>Sordariomycetes</taxon>
        <taxon>Sordariomycetidae</taxon>
        <taxon>Sordariales</taxon>
        <taxon>Lasiosphaeriaceae</taxon>
        <taxon>Cercophora</taxon>
    </lineage>
</organism>
<feature type="transmembrane region" description="Helical" evidence="1">
    <location>
        <begin position="6"/>
        <end position="32"/>
    </location>
</feature>
<accession>A0AA39XR07</accession>
<protein>
    <submittedName>
        <fullName evidence="2">Uncharacterized protein</fullName>
    </submittedName>
</protein>
<keyword evidence="1" id="KW-1133">Transmembrane helix</keyword>
<keyword evidence="1" id="KW-0812">Transmembrane</keyword>
<evidence type="ECO:0000313" key="2">
    <source>
        <dbReference type="EMBL" id="KAK0638627.1"/>
    </source>
</evidence>
<reference evidence="2" key="1">
    <citation type="submission" date="2023-06" db="EMBL/GenBank/DDBJ databases">
        <title>Genome-scale phylogeny and comparative genomics of the fungal order Sordariales.</title>
        <authorList>
            <consortium name="Lawrence Berkeley National Laboratory"/>
            <person name="Hensen N."/>
            <person name="Bonometti L."/>
            <person name="Westerberg I."/>
            <person name="Brannstrom I.O."/>
            <person name="Guillou S."/>
            <person name="Cros-Aarteil S."/>
            <person name="Calhoun S."/>
            <person name="Haridas S."/>
            <person name="Kuo A."/>
            <person name="Mondo S."/>
            <person name="Pangilinan J."/>
            <person name="Riley R."/>
            <person name="Labutti K."/>
            <person name="Andreopoulos B."/>
            <person name="Lipzen A."/>
            <person name="Chen C."/>
            <person name="Yanf M."/>
            <person name="Daum C."/>
            <person name="Ng V."/>
            <person name="Clum A."/>
            <person name="Steindorff A."/>
            <person name="Ohm R."/>
            <person name="Martin F."/>
            <person name="Silar P."/>
            <person name="Natvig D."/>
            <person name="Lalanne C."/>
            <person name="Gautier V."/>
            <person name="Ament-Velasquez S.L."/>
            <person name="Kruys A."/>
            <person name="Hutchinson M.I."/>
            <person name="Powell A.J."/>
            <person name="Barry K."/>
            <person name="Miller A.N."/>
            <person name="Grigoriev I.V."/>
            <person name="Debuchy R."/>
            <person name="Gladieux P."/>
            <person name="Thoren M.H."/>
            <person name="Johannesson H."/>
        </authorList>
    </citation>
    <scope>NUCLEOTIDE SEQUENCE</scope>
    <source>
        <strain evidence="2">SMH2532-1</strain>
    </source>
</reference>
<sequence>MGGGGWMTWGFGAVVSLVSWDFAVVVGCLGLVSRDSLSTRRREGGGGLLWVIWLVYNGEDGDAYIWNNVDDHDGRRSLYSLEIAWLWFSSDDLPDLLRGEPIPWRANISDCCWSDQINQTIIPATATVDNATPHDTTMSLCSGGGYHRKIYLGLNRGRGERRSWDLGLTIESWDGDWLASLSRDDAAALVSLDSVTR</sequence>
<dbReference type="EMBL" id="JAULSV010000007">
    <property type="protein sequence ID" value="KAK0638627.1"/>
    <property type="molecule type" value="Genomic_DNA"/>
</dbReference>
<evidence type="ECO:0000256" key="1">
    <source>
        <dbReference type="SAM" id="Phobius"/>
    </source>
</evidence>
<gene>
    <name evidence="2" type="ORF">B0T16DRAFT_394511</name>
</gene>
<dbReference type="Proteomes" id="UP001174936">
    <property type="component" value="Unassembled WGS sequence"/>
</dbReference>
<proteinExistence type="predicted"/>
<name>A0AA39XR07_9PEZI</name>
<keyword evidence="1" id="KW-0472">Membrane</keyword>
<keyword evidence="3" id="KW-1185">Reference proteome</keyword>
<evidence type="ECO:0000313" key="3">
    <source>
        <dbReference type="Proteomes" id="UP001174936"/>
    </source>
</evidence>